<organism evidence="1 2">
    <name type="scientific">Haemophilus influenzae</name>
    <dbReference type="NCBI Taxonomy" id="727"/>
    <lineage>
        <taxon>Bacteria</taxon>
        <taxon>Pseudomonadati</taxon>
        <taxon>Pseudomonadota</taxon>
        <taxon>Gammaproteobacteria</taxon>
        <taxon>Pasteurellales</taxon>
        <taxon>Pasteurellaceae</taxon>
        <taxon>Haemophilus</taxon>
    </lineage>
</organism>
<protein>
    <submittedName>
        <fullName evidence="1">Thiol:disulfide interchange protein DsbE</fullName>
    </submittedName>
</protein>
<dbReference type="SUPFAM" id="SSF52833">
    <property type="entry name" value="Thioredoxin-like"/>
    <property type="match status" value="1"/>
</dbReference>
<evidence type="ECO:0000313" key="1">
    <source>
        <dbReference type="EMBL" id="SPX42256.1"/>
    </source>
</evidence>
<accession>A0A2X1RJZ4</accession>
<dbReference type="Proteomes" id="UP000249936">
    <property type="component" value="Unassembled WGS sequence"/>
</dbReference>
<reference evidence="1 2" key="1">
    <citation type="submission" date="2018-06" db="EMBL/GenBank/DDBJ databases">
        <authorList>
            <consortium name="Pathogen Informatics"/>
            <person name="Doyle S."/>
        </authorList>
    </citation>
    <scope>NUCLEOTIDE SEQUENCE [LARGE SCALE GENOMIC DNA]</scope>
    <source>
        <strain evidence="1 2">NCTC11872</strain>
    </source>
</reference>
<dbReference type="EMBL" id="UASK01000006">
    <property type="protein sequence ID" value="SPX42256.1"/>
    <property type="molecule type" value="Genomic_DNA"/>
</dbReference>
<dbReference type="InterPro" id="IPR036249">
    <property type="entry name" value="Thioredoxin-like_sf"/>
</dbReference>
<dbReference type="AlphaFoldDB" id="A0A2X1RJZ4"/>
<gene>
    <name evidence="1" type="primary">dsbE_1</name>
    <name evidence="1" type="ORF">NCTC11872_01887</name>
</gene>
<sequence length="43" mass="4977">MDGAPETYLVDENGVIRYRHSGLLDKETWQTVFLPKIEALKNK</sequence>
<evidence type="ECO:0000313" key="2">
    <source>
        <dbReference type="Proteomes" id="UP000249936"/>
    </source>
</evidence>
<dbReference type="Gene3D" id="3.40.30.10">
    <property type="entry name" value="Glutaredoxin"/>
    <property type="match status" value="1"/>
</dbReference>
<name>A0A2X1RJZ4_HAEIF</name>
<proteinExistence type="predicted"/>